<dbReference type="EMBL" id="JBHLWM010000012">
    <property type="protein sequence ID" value="MFC0243708.1"/>
    <property type="molecule type" value="Genomic_DNA"/>
</dbReference>
<protein>
    <submittedName>
        <fullName evidence="2">Uncharacterized protein</fullName>
    </submittedName>
</protein>
<gene>
    <name evidence="2" type="ORF">ACFFJ6_24710</name>
</gene>
<name>A0ABV6EZW8_9BRAD</name>
<feature type="region of interest" description="Disordered" evidence="1">
    <location>
        <begin position="45"/>
        <end position="67"/>
    </location>
</feature>
<reference evidence="2 3" key="1">
    <citation type="submission" date="2024-09" db="EMBL/GenBank/DDBJ databases">
        <authorList>
            <person name="Sun Q."/>
            <person name="Mori K."/>
        </authorList>
    </citation>
    <scope>NUCLEOTIDE SEQUENCE [LARGE SCALE GENOMIC DNA]</scope>
    <source>
        <strain evidence="2 3">KCTC 23279</strain>
    </source>
</reference>
<proteinExistence type="predicted"/>
<comment type="caution">
    <text evidence="2">The sequence shown here is derived from an EMBL/GenBank/DDBJ whole genome shotgun (WGS) entry which is preliminary data.</text>
</comment>
<evidence type="ECO:0000256" key="1">
    <source>
        <dbReference type="SAM" id="MobiDB-lite"/>
    </source>
</evidence>
<keyword evidence="3" id="KW-1185">Reference proteome</keyword>
<organism evidence="2 3">
    <name type="scientific">Rhodopseudomonas telluris</name>
    <dbReference type="NCBI Taxonomy" id="644215"/>
    <lineage>
        <taxon>Bacteria</taxon>
        <taxon>Pseudomonadati</taxon>
        <taxon>Pseudomonadota</taxon>
        <taxon>Alphaproteobacteria</taxon>
        <taxon>Hyphomicrobiales</taxon>
        <taxon>Nitrobacteraceae</taxon>
        <taxon>Rhodopseudomonas</taxon>
    </lineage>
</organism>
<evidence type="ECO:0000313" key="3">
    <source>
        <dbReference type="Proteomes" id="UP001589775"/>
    </source>
</evidence>
<evidence type="ECO:0000313" key="2">
    <source>
        <dbReference type="EMBL" id="MFC0243708.1"/>
    </source>
</evidence>
<dbReference type="RefSeq" id="WP_378392957.1">
    <property type="nucleotide sequence ID" value="NZ_JBHLWM010000012.1"/>
</dbReference>
<accession>A0ABV6EZW8</accession>
<sequence>MATSTNSLACLRNASAASTDADEELRVLTALIGCIMVAEDAADGSQRQSPLRHLSPPAHAEGLAKAL</sequence>
<dbReference type="Proteomes" id="UP001589775">
    <property type="component" value="Unassembled WGS sequence"/>
</dbReference>